<protein>
    <recommendedName>
        <fullName evidence="3">CBS domain-containing protein</fullName>
    </recommendedName>
</protein>
<sequence>MALFDEQSRFVGAIGIRDVLSAVLRRVAATSCSDVPFEAEKTRVGLM</sequence>
<dbReference type="RefSeq" id="WP_188256558.1">
    <property type="nucleotide sequence ID" value="NZ_JABVCF010000011.1"/>
</dbReference>
<accession>A0A942E9N6</accession>
<proteinExistence type="predicted"/>
<reference evidence="1" key="1">
    <citation type="submission" date="2021-04" db="EMBL/GenBank/DDBJ databases">
        <title>Pseudaminobacter soli sp. nov., isolated from paddy soil contaminated by heavy metals.</title>
        <authorList>
            <person name="Zhang K."/>
        </authorList>
    </citation>
    <scope>NUCLEOTIDE SEQUENCE</scope>
    <source>
        <strain evidence="1">19-2017</strain>
    </source>
</reference>
<name>A0A942E9N6_9HYPH</name>
<dbReference type="AlphaFoldDB" id="A0A942E9N6"/>
<evidence type="ECO:0000313" key="2">
    <source>
        <dbReference type="Proteomes" id="UP000680348"/>
    </source>
</evidence>
<gene>
    <name evidence="1" type="ORF">KEU06_20590</name>
</gene>
<evidence type="ECO:0000313" key="1">
    <source>
        <dbReference type="EMBL" id="MBS3651012.1"/>
    </source>
</evidence>
<comment type="caution">
    <text evidence="1">The sequence shown here is derived from an EMBL/GenBank/DDBJ whole genome shotgun (WGS) entry which is preliminary data.</text>
</comment>
<evidence type="ECO:0008006" key="3">
    <source>
        <dbReference type="Google" id="ProtNLM"/>
    </source>
</evidence>
<dbReference type="EMBL" id="JAGWCR010000011">
    <property type="protein sequence ID" value="MBS3651012.1"/>
    <property type="molecule type" value="Genomic_DNA"/>
</dbReference>
<organism evidence="1 2">
    <name type="scientific">Pseudaminobacter soli</name>
    <name type="common">ex Zhang et al. 2022</name>
    <dbReference type="NCBI Taxonomy" id="2831468"/>
    <lineage>
        <taxon>Bacteria</taxon>
        <taxon>Pseudomonadati</taxon>
        <taxon>Pseudomonadota</taxon>
        <taxon>Alphaproteobacteria</taxon>
        <taxon>Hyphomicrobiales</taxon>
        <taxon>Phyllobacteriaceae</taxon>
        <taxon>Pseudaminobacter</taxon>
    </lineage>
</organism>
<keyword evidence="2" id="KW-1185">Reference proteome</keyword>
<dbReference type="Proteomes" id="UP000680348">
    <property type="component" value="Unassembled WGS sequence"/>
</dbReference>